<protein>
    <recommendedName>
        <fullName evidence="1">Protein TIC 214</fullName>
    </recommendedName>
    <alternativeName>
        <fullName evidence="1">Translocon at the inner envelope membrane of chloroplasts 214</fullName>
    </alternativeName>
</protein>
<dbReference type="GeneID" id="38664296"/>
<dbReference type="PANTHER" id="PTHR33163:SF40">
    <property type="entry name" value="PROTEIN TIC 214"/>
    <property type="match status" value="1"/>
</dbReference>
<name>A0A3G5CQ70_9MONI</name>
<dbReference type="GO" id="GO:0015031">
    <property type="term" value="P:protein transport"/>
    <property type="evidence" value="ECO:0007669"/>
    <property type="project" value="UniProtKB-KW"/>
</dbReference>
<evidence type="ECO:0000313" key="2">
    <source>
        <dbReference type="EMBL" id="AYW14999.1"/>
    </source>
</evidence>
<keyword evidence="1 2" id="KW-0934">Plastid</keyword>
<dbReference type="GO" id="GO:0009706">
    <property type="term" value="C:chloroplast inner membrane"/>
    <property type="evidence" value="ECO:0007669"/>
    <property type="project" value="UniProtKB-SubCell"/>
</dbReference>
<comment type="subcellular location">
    <subcellularLocation>
        <location evidence="1">Plastid</location>
        <location evidence="1">Chloroplast inner membrane</location>
    </subcellularLocation>
</comment>
<feature type="transmembrane region" description="Helical" evidence="1">
    <location>
        <begin position="131"/>
        <end position="149"/>
    </location>
</feature>
<keyword evidence="1" id="KW-1001">Plastid inner membrane</keyword>
<organism evidence="2">
    <name type="scientific">Adiantum tricholepis</name>
    <dbReference type="NCBI Taxonomy" id="1803730"/>
    <lineage>
        <taxon>Eukaryota</taxon>
        <taxon>Viridiplantae</taxon>
        <taxon>Streptophyta</taxon>
        <taxon>Embryophyta</taxon>
        <taxon>Tracheophyta</taxon>
        <taxon>Polypodiopsida</taxon>
        <taxon>Polypodiidae</taxon>
        <taxon>Polypodiales</taxon>
        <taxon>Pteridineae</taxon>
        <taxon>Pteridaceae</taxon>
        <taxon>Vittarioideae</taxon>
        <taxon>Adiantum</taxon>
    </lineage>
</organism>
<feature type="transmembrane region" description="Helical" evidence="1">
    <location>
        <begin position="94"/>
        <end position="111"/>
    </location>
</feature>
<proteinExistence type="inferred from homology"/>
<sequence>MSLHIKKAATNINILSSLSWSKLKLMGPYMLLGLYYGLLTTLPVGPSQILCVRSFLLGGNLSGLVSLSGLILAQLITILSIYCSPIYLLLSRPHILTVVAIPHTLLFCLVIKDFPNYQLLRPVTSLRDSRVARLFLISFLFQILNPIMFPNPVLTRLIYLYLFRYSTNTVFSVATFIGWLTGQAIFNYLSRLLLSRVERDSPMLYLLAKRSIYATFSIVFVSNAVIYLGRAPVSFWTKKFMNESHDREMGFWEIAEYSDLLWWFFKPWPTSFFDPSRSNRGNRFVKNCRSDINSSFCKGRTSTYFFEKCLTDGKERLSFTALPSLSIFGKQMCRSTVKVRRSMRICLSSRNWVSNKLARTELFNKELTNRIKLLDSGSSFSKTMGKRTRLTGGKRRRIPRTYDPLVNNFRIRIPVSQTFLLSDELGLSSWEWGKFAAEKKTRKVKNTTGKNVLKDWISAKNRKWRWEYENSIPWEPLPSRSKRMFQFMFENRVLYDYEVQAILKKIKSPSNLDVTWEEIMDLDYEDQILFFTYLEVGCCQQFGWMSPLKAFLVRNSKRLSNTERKIRRLHKVVDLSMDLARNIALYFDNDFDAPGGDGDFRHRKLRNVGIASAKGKPGLVKLVKRYARVSDFRRKFLKGSMRSRRRKTLLWRALQEKIRSSFFLRSAERPILFQSLIERLTTSSHEVRFGELEKDADYELEKELLYFFPSARKNLIDESKLVRSAVAARADIGPIHNGRGYMLVFQSRFRKFIKLPALIVLKSIGRILLRQNSEWNKDWTKWGKEIHINCTFDGEEFSQDELPPRWLREGIQIKIVYPFRLKPWHTDDRGRQPTFRRERMEAGSQSQELRNKRKLKRKKPKFTYLTVSGYQTDIPFGTIQKETSFWKPVRRKLIRICKRGLPHQIRYVYHFIDSRFNLRKVFRTSSIPSEKLNLLSTLRLGGEAPSDFGSDEKNWMTSPSIDYKDEKLKPEYDVVTKSGQSIAIGGEIYLASITDQQFVDRDQVRKEFLAGGVTAGSMNLLDEKIETDESSYEKTSGDLVLVNAALSDSNFVNSVKFERKQPIESGEIVLSFYLLGEESVEKFVSGVINVSLIIDRTFTHYVNEFVALYKQLTRVLGNINEGSNLLLKSKLLQLGLPSQVCLYTDIWNIGMRGNLNLDLLVSGEKSNNRCRGKSKQDYIYSDSGGVANRYQPKEYVKETSDFVATKFSSLEKGDNHINTLTICFDEETSKTTNEFFGEEVAKYVEKRGFLKKFSNLDENNWDEWLDSLSRYNLPLAVWRRIAPREWKVRLGGPSSLEANAVNELISRNKLHSYSIYANKSFLRDRIGNFSKLRKHRNLLQNLTDFMRNGDVQNFSVQRDVMEQRFRHRNRIQRSGKRGEIGISKFVHFQKSYVGGIYNLQFDLLSWLDLNVAKTKSFFNFKKKMKRLKDPILKDNDQYDLVLDIKSRFQKVSNDLYEVMLDEREDADYIFRWKWKFEAELEKFRNLIALMRMLGDDQDLVTLCANTEVNSDLLNLYFNTTTKLGLLQDLSVILAHRLPLVFDDQDLLYKIINPLLNFKSRLRGGVRRRLYRNVCNNSYISNLSHILTERNCKQSFLYNIDDLLSPRRRREFRFLRCLLISGHLDQKIYSSHLFSEIGKTRNGNKEHFLYLPGSNEIQRIKRFLWPSHRLEEVACTGRFCLGITTGSRFAALKIRMYPITPS</sequence>
<accession>A0A3G5CQ70</accession>
<evidence type="ECO:0000256" key="1">
    <source>
        <dbReference type="RuleBase" id="RU364085"/>
    </source>
</evidence>
<comment type="similarity">
    <text evidence="1">Belongs to the TIC214 family.</text>
</comment>
<keyword evidence="1" id="KW-1133">Transmembrane helix</keyword>
<keyword evidence="1" id="KW-0472">Membrane</keyword>
<keyword evidence="1" id="KW-0812">Transmembrane</keyword>
<dbReference type="Pfam" id="PF05758">
    <property type="entry name" value="Ycf1"/>
    <property type="match status" value="3"/>
</dbReference>
<feature type="transmembrane region" description="Helical" evidence="1">
    <location>
        <begin position="64"/>
        <end position="88"/>
    </location>
</feature>
<reference evidence="2" key="1">
    <citation type="journal article" date="2018" name="Genome Biol. Evol.">
        <title>Mobile Elements Shape Plastome Evolution in Ferns.</title>
        <authorList>
            <person name="Robison T.A."/>
            <person name="Grusz A.L."/>
            <person name="Wolf P.G."/>
            <person name="Mower J.P."/>
            <person name="Fauskee B.D."/>
            <person name="Sosa K."/>
            <person name="Schuettpelz E.L."/>
        </authorList>
    </citation>
    <scope>NUCLEOTIDE SEQUENCE</scope>
</reference>
<keyword evidence="1 2" id="KW-0150">Chloroplast</keyword>
<comment type="function">
    <text evidence="1">Involved in protein precursor import into chloroplasts. May be part of an intermediate translocation complex acting as a protein-conducting channel at the inner envelope.</text>
</comment>
<dbReference type="InterPro" id="IPR008896">
    <property type="entry name" value="TIC214"/>
</dbReference>
<feature type="transmembrane region" description="Helical" evidence="1">
    <location>
        <begin position="29"/>
        <end position="52"/>
    </location>
</feature>
<geneLocation type="chloroplast" evidence="2"/>
<dbReference type="EMBL" id="MH173071">
    <property type="protein sequence ID" value="AYW14999.1"/>
    <property type="molecule type" value="Genomic_DNA"/>
</dbReference>
<feature type="transmembrane region" description="Helical" evidence="1">
    <location>
        <begin position="211"/>
        <end position="229"/>
    </location>
</feature>
<comment type="subunit">
    <text evidence="1">Part of the Tic complex.</text>
</comment>
<gene>
    <name evidence="2" type="primary">ycf1</name>
    <name evidence="1" type="synonym">TIC214</name>
</gene>
<keyword evidence="1" id="KW-0653">Protein transport</keyword>
<dbReference type="RefSeq" id="YP_009547343.1">
    <property type="nucleotide sequence ID" value="NC_040172.1"/>
</dbReference>
<feature type="transmembrane region" description="Helical" evidence="1">
    <location>
        <begin position="169"/>
        <end position="190"/>
    </location>
</feature>
<dbReference type="PANTHER" id="PTHR33163">
    <property type="entry name" value="PROTEIN TIC 214-RELATED"/>
    <property type="match status" value="1"/>
</dbReference>
<keyword evidence="1" id="KW-0813">Transport</keyword>